<comment type="subcellular location">
    <subcellularLocation>
        <location evidence="1">Cell inner membrane</location>
        <topology evidence="1">Single-pass membrane protein</topology>
        <orientation evidence="1">Periplasmic side</orientation>
    </subcellularLocation>
</comment>
<evidence type="ECO:0000313" key="7">
    <source>
        <dbReference type="EMBL" id="TCJ82912.1"/>
    </source>
</evidence>
<dbReference type="InterPro" id="IPR013740">
    <property type="entry name" value="Redoxin"/>
</dbReference>
<protein>
    <submittedName>
        <fullName evidence="7">Cytochrome c biogenesis protein CcmG/thiol:disulfide interchange protein DsbE</fullName>
    </submittedName>
</protein>
<evidence type="ECO:0000256" key="1">
    <source>
        <dbReference type="ARBA" id="ARBA00004383"/>
    </source>
</evidence>
<evidence type="ECO:0000259" key="6">
    <source>
        <dbReference type="PROSITE" id="PS51352"/>
    </source>
</evidence>
<proteinExistence type="inferred from homology"/>
<dbReference type="PANTHER" id="PTHR42852:SF6">
    <property type="entry name" value="THIOL:DISULFIDE INTERCHANGE PROTEIN DSBE"/>
    <property type="match status" value="1"/>
</dbReference>
<dbReference type="InterPro" id="IPR050553">
    <property type="entry name" value="Thioredoxin_ResA/DsbE_sf"/>
</dbReference>
<dbReference type="PANTHER" id="PTHR42852">
    <property type="entry name" value="THIOL:DISULFIDE INTERCHANGE PROTEIN DSBE"/>
    <property type="match status" value="1"/>
</dbReference>
<dbReference type="GO" id="GO:0030288">
    <property type="term" value="C:outer membrane-bounded periplasmic space"/>
    <property type="evidence" value="ECO:0007669"/>
    <property type="project" value="InterPro"/>
</dbReference>
<keyword evidence="4" id="KW-1015">Disulfide bond</keyword>
<keyword evidence="3" id="KW-0201">Cytochrome c-type biogenesis</keyword>
<dbReference type="NCBIfam" id="TIGR00385">
    <property type="entry name" value="dsbE"/>
    <property type="match status" value="1"/>
</dbReference>
<comment type="similarity">
    <text evidence="2">Belongs to the thioredoxin family. DsbE subfamily.</text>
</comment>
<keyword evidence="8" id="KW-1185">Reference proteome</keyword>
<organism evidence="7 8">
    <name type="scientific">Cocleimonas flava</name>
    <dbReference type="NCBI Taxonomy" id="634765"/>
    <lineage>
        <taxon>Bacteria</taxon>
        <taxon>Pseudomonadati</taxon>
        <taxon>Pseudomonadota</taxon>
        <taxon>Gammaproteobacteria</taxon>
        <taxon>Thiotrichales</taxon>
        <taxon>Thiotrichaceae</taxon>
        <taxon>Cocleimonas</taxon>
    </lineage>
</organism>
<dbReference type="InterPro" id="IPR036249">
    <property type="entry name" value="Thioredoxin-like_sf"/>
</dbReference>
<dbReference type="Pfam" id="PF08534">
    <property type="entry name" value="Redoxin"/>
    <property type="match status" value="1"/>
</dbReference>
<feature type="domain" description="Thioredoxin" evidence="6">
    <location>
        <begin position="33"/>
        <end position="180"/>
    </location>
</feature>
<dbReference type="CDD" id="cd03010">
    <property type="entry name" value="TlpA_like_DsbE"/>
    <property type="match status" value="1"/>
</dbReference>
<dbReference type="PROSITE" id="PS00194">
    <property type="entry name" value="THIOREDOXIN_1"/>
    <property type="match status" value="1"/>
</dbReference>
<dbReference type="GO" id="GO:0015036">
    <property type="term" value="F:disulfide oxidoreductase activity"/>
    <property type="evidence" value="ECO:0007669"/>
    <property type="project" value="InterPro"/>
</dbReference>
<gene>
    <name evidence="7" type="ORF">EV695_3650</name>
</gene>
<evidence type="ECO:0000256" key="4">
    <source>
        <dbReference type="ARBA" id="ARBA00023157"/>
    </source>
</evidence>
<evidence type="ECO:0000256" key="5">
    <source>
        <dbReference type="ARBA" id="ARBA00023284"/>
    </source>
</evidence>
<dbReference type="InterPro" id="IPR017937">
    <property type="entry name" value="Thioredoxin_CS"/>
</dbReference>
<dbReference type="GO" id="GO:0017004">
    <property type="term" value="P:cytochrome complex assembly"/>
    <property type="evidence" value="ECO:0007669"/>
    <property type="project" value="UniProtKB-KW"/>
</dbReference>
<dbReference type="EMBL" id="SMFQ01000005">
    <property type="protein sequence ID" value="TCJ82912.1"/>
    <property type="molecule type" value="Genomic_DNA"/>
</dbReference>
<dbReference type="InterPro" id="IPR004799">
    <property type="entry name" value="Periplasmic_diS_OxRdtase_DsbE"/>
</dbReference>
<dbReference type="OrthoDB" id="9799347at2"/>
<evidence type="ECO:0000256" key="3">
    <source>
        <dbReference type="ARBA" id="ARBA00022748"/>
    </source>
</evidence>
<dbReference type="SUPFAM" id="SSF52833">
    <property type="entry name" value="Thioredoxin-like"/>
    <property type="match status" value="1"/>
</dbReference>
<dbReference type="InterPro" id="IPR013766">
    <property type="entry name" value="Thioredoxin_domain"/>
</dbReference>
<accession>A0A4R1ESM4</accession>
<dbReference type="PROSITE" id="PS51352">
    <property type="entry name" value="THIOREDOXIN_2"/>
    <property type="match status" value="1"/>
</dbReference>
<dbReference type="Gene3D" id="3.40.30.10">
    <property type="entry name" value="Glutaredoxin"/>
    <property type="match status" value="1"/>
</dbReference>
<dbReference type="GO" id="GO:0005886">
    <property type="term" value="C:plasma membrane"/>
    <property type="evidence" value="ECO:0007669"/>
    <property type="project" value="UniProtKB-SubCell"/>
</dbReference>
<dbReference type="RefSeq" id="WP_131907409.1">
    <property type="nucleotide sequence ID" value="NZ_BAAAFU010000007.1"/>
</dbReference>
<dbReference type="Proteomes" id="UP000294887">
    <property type="component" value="Unassembled WGS sequence"/>
</dbReference>
<name>A0A4R1ESM4_9GAMM</name>
<reference evidence="7 8" key="1">
    <citation type="submission" date="2019-03" db="EMBL/GenBank/DDBJ databases">
        <title>Genomic Encyclopedia of Type Strains, Phase IV (KMG-IV): sequencing the most valuable type-strain genomes for metagenomic binning, comparative biology and taxonomic classification.</title>
        <authorList>
            <person name="Goeker M."/>
        </authorList>
    </citation>
    <scope>NUCLEOTIDE SEQUENCE [LARGE SCALE GENOMIC DNA]</scope>
    <source>
        <strain evidence="7 8">DSM 24830</strain>
    </source>
</reference>
<evidence type="ECO:0000256" key="2">
    <source>
        <dbReference type="ARBA" id="ARBA00007758"/>
    </source>
</evidence>
<comment type="caution">
    <text evidence="7">The sequence shown here is derived from an EMBL/GenBank/DDBJ whole genome shotgun (WGS) entry which is preliminary data.</text>
</comment>
<evidence type="ECO:0000313" key="8">
    <source>
        <dbReference type="Proteomes" id="UP000294887"/>
    </source>
</evidence>
<keyword evidence="5" id="KW-0676">Redox-active center</keyword>
<sequence length="183" mass="20292">MNKKFFIPLIAFFALVGLLLFGLNNDPKLIPSPFIGQPAPDFKLPKLYKPDETVSAKDMEGEVWILNIWASWCAPCRAEHKVLTSLIAKEKVPTIGMNYKDYGTEDYGDEAVKWLATLGNPYTAVAVDAEGKAGIDWGVVGVPETFVMDKKGIVRYKFTGPIYPEAVDDIIIPLIDKLRKEAG</sequence>
<dbReference type="AlphaFoldDB" id="A0A4R1ESM4"/>